<name>A0A154MW30_9PSEU</name>
<evidence type="ECO:0008006" key="6">
    <source>
        <dbReference type="Google" id="ProtNLM"/>
    </source>
</evidence>
<dbReference type="Gene3D" id="3.90.70.10">
    <property type="entry name" value="Cysteine proteinases"/>
    <property type="match status" value="1"/>
</dbReference>
<organism evidence="2 4">
    <name type="scientific">Amycolatopsis regifaucium</name>
    <dbReference type="NCBI Taxonomy" id="546365"/>
    <lineage>
        <taxon>Bacteria</taxon>
        <taxon>Bacillati</taxon>
        <taxon>Actinomycetota</taxon>
        <taxon>Actinomycetes</taxon>
        <taxon>Pseudonocardiales</taxon>
        <taxon>Pseudonocardiaceae</taxon>
        <taxon>Amycolatopsis</taxon>
    </lineage>
</organism>
<dbReference type="RefSeq" id="WP_061985964.1">
    <property type="nucleotide sequence ID" value="NZ_FOPQ01000008.1"/>
</dbReference>
<keyword evidence="1" id="KW-0732">Signal</keyword>
<sequence>MFSRRVCAAGAASLAAWLAVQTPASALPPPSAEQHSAYQRPSAHQNPIVMQVQEKPQWCWVASGNTIAARHGVTVSQNEFCRMAHGERRRDCADRPGTLGDVRRAFGKLGFSAPGNYVKGRIGYAGVQAQTGAGQPVQTRVGWAAGGGHMHVLYGSDAGRKWVSWGDPLPTGNRYNWSTYDFYAGNRSFTWTHTLTGIRR</sequence>
<dbReference type="EMBL" id="LQCI01000003">
    <property type="protein sequence ID" value="KZB87669.1"/>
    <property type="molecule type" value="Genomic_DNA"/>
</dbReference>
<keyword evidence="5" id="KW-1185">Reference proteome</keyword>
<comment type="caution">
    <text evidence="2">The sequence shown here is derived from an EMBL/GenBank/DDBJ whole genome shotgun (WGS) entry which is preliminary data.</text>
</comment>
<feature type="signal peptide" evidence="1">
    <location>
        <begin position="1"/>
        <end position="26"/>
    </location>
</feature>
<accession>A0A154MW30</accession>
<dbReference type="Proteomes" id="UP000186883">
    <property type="component" value="Unassembled WGS sequence"/>
</dbReference>
<evidence type="ECO:0000313" key="2">
    <source>
        <dbReference type="EMBL" id="KZB87669.1"/>
    </source>
</evidence>
<evidence type="ECO:0000313" key="4">
    <source>
        <dbReference type="Proteomes" id="UP000076321"/>
    </source>
</evidence>
<evidence type="ECO:0000256" key="1">
    <source>
        <dbReference type="SAM" id="SignalP"/>
    </source>
</evidence>
<proteinExistence type="predicted"/>
<reference evidence="2 4" key="1">
    <citation type="submission" date="2015-12" db="EMBL/GenBank/DDBJ databases">
        <title>Amycolatopsis regifaucium genome sequencing and assembly.</title>
        <authorList>
            <person name="Mayilraj S."/>
        </authorList>
    </citation>
    <scope>NUCLEOTIDE SEQUENCE [LARGE SCALE GENOMIC DNA]</scope>
    <source>
        <strain evidence="2 4">GY080</strain>
    </source>
</reference>
<dbReference type="Pfam" id="PF12385">
    <property type="entry name" value="Peptidase_C70"/>
    <property type="match status" value="1"/>
</dbReference>
<dbReference type="OrthoDB" id="5148996at2"/>
<reference evidence="3 5" key="2">
    <citation type="submission" date="2016-11" db="EMBL/GenBank/DDBJ databases">
        <title>Genome sequencing of Amycolatopsis regifaucium.</title>
        <authorList>
            <person name="Mayilraj S."/>
            <person name="Kaur N."/>
        </authorList>
    </citation>
    <scope>NUCLEOTIDE SEQUENCE [LARGE SCALE GENOMIC DNA]</scope>
    <source>
        <strain evidence="3 5">GY080</strain>
    </source>
</reference>
<dbReference type="InterPro" id="IPR022118">
    <property type="entry name" value="Peptidase_C70_AvrRpt2"/>
</dbReference>
<evidence type="ECO:0000313" key="5">
    <source>
        <dbReference type="Proteomes" id="UP000186883"/>
    </source>
</evidence>
<feature type="chain" id="PRO_5010450784" description="Peptidase C39-like domain-containing protein" evidence="1">
    <location>
        <begin position="27"/>
        <end position="200"/>
    </location>
</feature>
<dbReference type="EMBL" id="LOBU02000016">
    <property type="protein sequence ID" value="OKA05493.1"/>
    <property type="molecule type" value="Genomic_DNA"/>
</dbReference>
<evidence type="ECO:0000313" key="3">
    <source>
        <dbReference type="EMBL" id="OKA05493.1"/>
    </source>
</evidence>
<dbReference type="AlphaFoldDB" id="A0A154MW30"/>
<dbReference type="Proteomes" id="UP000076321">
    <property type="component" value="Unassembled WGS sequence"/>
</dbReference>
<gene>
    <name evidence="3" type="ORF">ATP06_0225715</name>
    <name evidence="2" type="ORF">AVL48_24000</name>
</gene>
<protein>
    <recommendedName>
        <fullName evidence="6">Peptidase C39-like domain-containing protein</fullName>
    </recommendedName>
</protein>